<dbReference type="PANTHER" id="PTHR34858:SF1">
    <property type="entry name" value="CYSO-CYSTEINE PEPTIDASE"/>
    <property type="match status" value="1"/>
</dbReference>
<sequence>MDSTLEISRPTWDRIVADAAGSSDEICGLLLRHPDGRIEARGCTNIHPQPATRFELDPGALLAAHRAARGGGPAVIGHYHSHPSGKSEPSAEDAAQAAADGAIWVIVAGSEVRAWRAVGDGAMRGRFDPVAIVVR</sequence>
<keyword evidence="1" id="KW-0645">Protease</keyword>
<dbReference type="PANTHER" id="PTHR34858">
    <property type="entry name" value="CYSO-CYSTEINE PEPTIDASE"/>
    <property type="match status" value="1"/>
</dbReference>
<name>A0AA41Z5S8_9SPHN</name>
<keyword evidence="5" id="KW-0482">Metalloprotease</keyword>
<dbReference type="GO" id="GO:0008235">
    <property type="term" value="F:metalloexopeptidase activity"/>
    <property type="evidence" value="ECO:0007669"/>
    <property type="project" value="TreeGrafter"/>
</dbReference>
<dbReference type="SUPFAM" id="SSF102712">
    <property type="entry name" value="JAB1/MPN domain"/>
    <property type="match status" value="1"/>
</dbReference>
<dbReference type="EMBL" id="JANFAV010000003">
    <property type="protein sequence ID" value="MCW6534540.1"/>
    <property type="molecule type" value="Genomic_DNA"/>
</dbReference>
<evidence type="ECO:0000256" key="2">
    <source>
        <dbReference type="ARBA" id="ARBA00022723"/>
    </source>
</evidence>
<dbReference type="InterPro" id="IPR051929">
    <property type="entry name" value="VirAsm_ModProt"/>
</dbReference>
<comment type="caution">
    <text evidence="8">The sequence shown here is derived from an EMBL/GenBank/DDBJ whole genome shotgun (WGS) entry which is preliminary data.</text>
</comment>
<dbReference type="InterPro" id="IPR028090">
    <property type="entry name" value="JAB_dom_prok"/>
</dbReference>
<feature type="domain" description="JAB" evidence="7">
    <location>
        <begin position="10"/>
        <end position="117"/>
    </location>
</feature>
<dbReference type="RefSeq" id="WP_265268418.1">
    <property type="nucleotide sequence ID" value="NZ_JANFAV010000003.1"/>
</dbReference>
<dbReference type="GO" id="GO:0006508">
    <property type="term" value="P:proteolysis"/>
    <property type="evidence" value="ECO:0007669"/>
    <property type="project" value="UniProtKB-KW"/>
</dbReference>
<gene>
    <name evidence="8" type="ORF">NEE01_07045</name>
</gene>
<keyword evidence="4" id="KW-0862">Zinc</keyword>
<dbReference type="GO" id="GO:0008270">
    <property type="term" value="F:zinc ion binding"/>
    <property type="evidence" value="ECO:0007669"/>
    <property type="project" value="TreeGrafter"/>
</dbReference>
<evidence type="ECO:0000256" key="6">
    <source>
        <dbReference type="SAM" id="MobiDB-lite"/>
    </source>
</evidence>
<evidence type="ECO:0000313" key="9">
    <source>
        <dbReference type="Proteomes" id="UP001165565"/>
    </source>
</evidence>
<protein>
    <submittedName>
        <fullName evidence="8">Mov34/MPN/PAD-1 family protein</fullName>
    </submittedName>
</protein>
<dbReference type="Pfam" id="PF14464">
    <property type="entry name" value="Prok-JAB"/>
    <property type="match status" value="1"/>
</dbReference>
<evidence type="ECO:0000256" key="5">
    <source>
        <dbReference type="ARBA" id="ARBA00023049"/>
    </source>
</evidence>
<dbReference type="Gene3D" id="3.40.140.10">
    <property type="entry name" value="Cytidine Deaminase, domain 2"/>
    <property type="match status" value="1"/>
</dbReference>
<evidence type="ECO:0000256" key="1">
    <source>
        <dbReference type="ARBA" id="ARBA00022670"/>
    </source>
</evidence>
<evidence type="ECO:0000259" key="7">
    <source>
        <dbReference type="Pfam" id="PF14464"/>
    </source>
</evidence>
<evidence type="ECO:0000256" key="4">
    <source>
        <dbReference type="ARBA" id="ARBA00022833"/>
    </source>
</evidence>
<organism evidence="8 9">
    <name type="scientific">Sphingomonas lycopersici</name>
    <dbReference type="NCBI Taxonomy" id="2951807"/>
    <lineage>
        <taxon>Bacteria</taxon>
        <taxon>Pseudomonadati</taxon>
        <taxon>Pseudomonadota</taxon>
        <taxon>Alphaproteobacteria</taxon>
        <taxon>Sphingomonadales</taxon>
        <taxon>Sphingomonadaceae</taxon>
        <taxon>Sphingomonas</taxon>
    </lineage>
</organism>
<dbReference type="Proteomes" id="UP001165565">
    <property type="component" value="Unassembled WGS sequence"/>
</dbReference>
<proteinExistence type="predicted"/>
<dbReference type="AlphaFoldDB" id="A0AA41Z5S8"/>
<reference evidence="8" key="1">
    <citation type="submission" date="2022-06" db="EMBL/GenBank/DDBJ databases">
        <title>Sphingomonas sp. nov. isolated from rhizosphere soil of tomato.</title>
        <authorList>
            <person name="Dong H."/>
            <person name="Gao R."/>
        </authorList>
    </citation>
    <scope>NUCLEOTIDE SEQUENCE</scope>
    <source>
        <strain evidence="8">MMSM24</strain>
    </source>
</reference>
<accession>A0AA41Z5S8</accession>
<keyword evidence="9" id="KW-1185">Reference proteome</keyword>
<keyword evidence="3" id="KW-0378">Hydrolase</keyword>
<keyword evidence="2" id="KW-0479">Metal-binding</keyword>
<evidence type="ECO:0000256" key="3">
    <source>
        <dbReference type="ARBA" id="ARBA00022801"/>
    </source>
</evidence>
<feature type="region of interest" description="Disordered" evidence="6">
    <location>
        <begin position="74"/>
        <end position="94"/>
    </location>
</feature>
<evidence type="ECO:0000313" key="8">
    <source>
        <dbReference type="EMBL" id="MCW6534540.1"/>
    </source>
</evidence>